<feature type="repeat" description="TPR" evidence="3">
    <location>
        <begin position="5"/>
        <end position="38"/>
    </location>
</feature>
<dbReference type="InterPro" id="IPR019734">
    <property type="entry name" value="TPR_rpt"/>
</dbReference>
<feature type="repeat" description="TPR" evidence="3">
    <location>
        <begin position="39"/>
        <end position="72"/>
    </location>
</feature>
<dbReference type="Gene3D" id="1.25.40.10">
    <property type="entry name" value="Tetratricopeptide repeat domain"/>
    <property type="match status" value="1"/>
</dbReference>
<protein>
    <submittedName>
        <fullName evidence="4">Tetratricopeptide repeat protein</fullName>
    </submittedName>
</protein>
<name>A0A7C3N5P9_UNCW3</name>
<dbReference type="PROSITE" id="PS50293">
    <property type="entry name" value="TPR_REGION"/>
    <property type="match status" value="1"/>
</dbReference>
<accession>A0A7C3N5P9</accession>
<dbReference type="InterPro" id="IPR011990">
    <property type="entry name" value="TPR-like_helical_dom_sf"/>
</dbReference>
<evidence type="ECO:0000256" key="1">
    <source>
        <dbReference type="ARBA" id="ARBA00022737"/>
    </source>
</evidence>
<dbReference type="AlphaFoldDB" id="A0A7C3N5P9"/>
<dbReference type="PANTHER" id="PTHR44943">
    <property type="entry name" value="CELLULOSE SYNTHASE OPERON PROTEIN C"/>
    <property type="match status" value="1"/>
</dbReference>
<dbReference type="Pfam" id="PF00515">
    <property type="entry name" value="TPR_1"/>
    <property type="match status" value="1"/>
</dbReference>
<comment type="caution">
    <text evidence="4">The sequence shown here is derived from an EMBL/GenBank/DDBJ whole genome shotgun (WGS) entry which is preliminary data.</text>
</comment>
<dbReference type="PANTHER" id="PTHR44943:SF8">
    <property type="entry name" value="TPR REPEAT-CONTAINING PROTEIN MJ0263"/>
    <property type="match status" value="1"/>
</dbReference>
<dbReference type="PROSITE" id="PS50005">
    <property type="entry name" value="TPR"/>
    <property type="match status" value="2"/>
</dbReference>
<evidence type="ECO:0000256" key="2">
    <source>
        <dbReference type="ARBA" id="ARBA00022803"/>
    </source>
</evidence>
<dbReference type="InterPro" id="IPR051685">
    <property type="entry name" value="Ycf3/AcsC/BcsC/TPR_MFPF"/>
</dbReference>
<keyword evidence="2 3" id="KW-0802">TPR repeat</keyword>
<reference evidence="4" key="1">
    <citation type="journal article" date="2020" name="mSystems">
        <title>Genome- and Community-Level Interaction Insights into Carbon Utilization and Element Cycling Functions of Hydrothermarchaeota in Hydrothermal Sediment.</title>
        <authorList>
            <person name="Zhou Z."/>
            <person name="Liu Y."/>
            <person name="Xu W."/>
            <person name="Pan J."/>
            <person name="Luo Z.H."/>
            <person name="Li M."/>
        </authorList>
    </citation>
    <scope>NUCLEOTIDE SEQUENCE [LARGE SCALE GENOMIC DNA]</scope>
    <source>
        <strain evidence="4">SpSt-464</strain>
    </source>
</reference>
<evidence type="ECO:0000256" key="3">
    <source>
        <dbReference type="PROSITE-ProRule" id="PRU00339"/>
    </source>
</evidence>
<gene>
    <name evidence="4" type="ORF">ENS15_04215</name>
</gene>
<dbReference type="Pfam" id="PF13181">
    <property type="entry name" value="TPR_8"/>
    <property type="match status" value="1"/>
</dbReference>
<dbReference type="SMART" id="SM00028">
    <property type="entry name" value="TPR"/>
    <property type="match status" value="2"/>
</dbReference>
<evidence type="ECO:0000313" key="4">
    <source>
        <dbReference type="EMBL" id="HFK23837.1"/>
    </source>
</evidence>
<dbReference type="EMBL" id="DSTT01000005">
    <property type="protein sequence ID" value="HFK23837.1"/>
    <property type="molecule type" value="Genomic_DNA"/>
</dbReference>
<dbReference type="SUPFAM" id="SSF48452">
    <property type="entry name" value="TPR-like"/>
    <property type="match status" value="1"/>
</dbReference>
<proteinExistence type="predicted"/>
<keyword evidence="1" id="KW-0677">Repeat</keyword>
<sequence length="85" mass="10126">MEPDKEKILEAGYFYFQNQKFKKAIKIFEKGLSMFPNDIDIYYNLGIVYESINEIEKAKECFKKVLEIDRDNTDAKKHLEKLVNI</sequence>
<organism evidence="4">
    <name type="scientific">candidate division WOR-3 bacterium</name>
    <dbReference type="NCBI Taxonomy" id="2052148"/>
    <lineage>
        <taxon>Bacteria</taxon>
        <taxon>Bacteria division WOR-3</taxon>
    </lineage>
</organism>